<dbReference type="SUPFAM" id="SSF52833">
    <property type="entry name" value="Thioredoxin-like"/>
    <property type="match status" value="1"/>
</dbReference>
<dbReference type="AlphaFoldDB" id="A0A8J4CDF0"/>
<evidence type="ECO:0000313" key="13">
    <source>
        <dbReference type="EMBL" id="GIM04695.1"/>
    </source>
</evidence>
<dbReference type="PROSITE" id="PS00194">
    <property type="entry name" value="THIOREDOXIN_1"/>
    <property type="match status" value="1"/>
</dbReference>
<organism evidence="12 14">
    <name type="scientific">Volvox reticuliferus</name>
    <dbReference type="NCBI Taxonomy" id="1737510"/>
    <lineage>
        <taxon>Eukaryota</taxon>
        <taxon>Viridiplantae</taxon>
        <taxon>Chlorophyta</taxon>
        <taxon>core chlorophytes</taxon>
        <taxon>Chlorophyceae</taxon>
        <taxon>CS clade</taxon>
        <taxon>Chlamydomonadales</taxon>
        <taxon>Volvocaceae</taxon>
        <taxon>Volvox</taxon>
    </lineage>
</organism>
<dbReference type="Pfam" id="PF00085">
    <property type="entry name" value="Thioredoxin"/>
    <property type="match status" value="1"/>
</dbReference>
<comment type="catalytic activity">
    <reaction evidence="8">
        <text>2 R'C(R)SH + O2 = R'C(R)S-S(R)CR' + H2O2</text>
        <dbReference type="Rhea" id="RHEA:17357"/>
        <dbReference type="ChEBI" id="CHEBI:15379"/>
        <dbReference type="ChEBI" id="CHEBI:16240"/>
        <dbReference type="ChEBI" id="CHEBI:16520"/>
        <dbReference type="ChEBI" id="CHEBI:17412"/>
        <dbReference type="EC" id="1.8.3.2"/>
    </reaction>
</comment>
<dbReference type="Pfam" id="PF04777">
    <property type="entry name" value="Evr1_Alr"/>
    <property type="match status" value="1"/>
</dbReference>
<dbReference type="OrthoDB" id="59470at2759"/>
<dbReference type="EMBL" id="BNCP01000019">
    <property type="protein sequence ID" value="GIL80652.1"/>
    <property type="molecule type" value="Genomic_DNA"/>
</dbReference>
<proteinExistence type="predicted"/>
<dbReference type="GO" id="GO:0006457">
    <property type="term" value="P:protein folding"/>
    <property type="evidence" value="ECO:0007669"/>
    <property type="project" value="TreeGrafter"/>
</dbReference>
<keyword evidence="6" id="KW-1015">Disulfide bond</keyword>
<feature type="transmembrane region" description="Helical" evidence="8">
    <location>
        <begin position="471"/>
        <end position="492"/>
    </location>
</feature>
<comment type="caution">
    <text evidence="12">The sequence shown here is derived from an EMBL/GenBank/DDBJ whole genome shotgun (WGS) entry which is preliminary data.</text>
</comment>
<dbReference type="InterPro" id="IPR036774">
    <property type="entry name" value="ERV/ALR_sulphydryl_oxid_sf"/>
</dbReference>
<accession>A0A8J4CDF0</accession>
<dbReference type="EMBL" id="BNCQ01000016">
    <property type="protein sequence ID" value="GIM04695.1"/>
    <property type="molecule type" value="Genomic_DNA"/>
</dbReference>
<dbReference type="InterPro" id="IPR017937">
    <property type="entry name" value="Thioredoxin_CS"/>
</dbReference>
<keyword evidence="4 8" id="KW-0274">FAD</keyword>
<keyword evidence="8" id="KW-1133">Transmembrane helix</keyword>
<evidence type="ECO:0000313" key="14">
    <source>
        <dbReference type="Proteomes" id="UP000747110"/>
    </source>
</evidence>
<keyword evidence="2 8" id="KW-0285">Flavoprotein</keyword>
<dbReference type="InterPro" id="IPR039798">
    <property type="entry name" value="Sulfhydryl_oxidase"/>
</dbReference>
<dbReference type="Proteomes" id="UP000747110">
    <property type="component" value="Unassembled WGS sequence"/>
</dbReference>
<keyword evidence="7" id="KW-0325">Glycoprotein</keyword>
<evidence type="ECO:0000256" key="4">
    <source>
        <dbReference type="ARBA" id="ARBA00022827"/>
    </source>
</evidence>
<name>A0A8J4CDF0_9CHLO</name>
<keyword evidence="14" id="KW-1185">Reference proteome</keyword>
<evidence type="ECO:0000259" key="10">
    <source>
        <dbReference type="PROSITE" id="PS51324"/>
    </source>
</evidence>
<dbReference type="InterPro" id="IPR017905">
    <property type="entry name" value="ERV/ALR_sulphydryl_oxidase"/>
</dbReference>
<evidence type="ECO:0000256" key="1">
    <source>
        <dbReference type="ARBA" id="ARBA00001974"/>
    </source>
</evidence>
<dbReference type="GO" id="GO:0016971">
    <property type="term" value="F:flavin-dependent sulfhydryl oxidase activity"/>
    <property type="evidence" value="ECO:0007669"/>
    <property type="project" value="InterPro"/>
</dbReference>
<dbReference type="PANTHER" id="PTHR22897">
    <property type="entry name" value="QUIESCIN Q6-RELATED SULFHYDRYL OXIDASE"/>
    <property type="match status" value="1"/>
</dbReference>
<sequence length="514" mass="56350">MRITMIRLRGSSVLFLVSWLFHAMFLQPWTINAEPFMHSDVAAQISTANFTQALNSLGTDQVCLIEFYASWCPACKHFAPKFEKFAKFLKDKRLGGRLLYIARVDCATEVDLCGVFNVPGYPALFLGQALDFLAKDPKKLQVYHGHDRELQHLASWVGEYFKTELIYSDVEGGASVGGAGSSAAHISSTTAKRRPLPNGPEWSLADVEGATLQLWSIVVTTPILHRGAEKRAALRGILEGWAAAHPSTSCKSHATGLLSSYDKIWPAGEEEAPAALLQSEPCGPPSGLTFRGEWVTCRGSKPNSRGYSCGLWEMLHTMALRFPDKPGAAGPAQAMMTFMTLFNTHFFQCAPCQKHFGRILASPEAAAVTDRRTLSLWLWRVHNEVNERLRGIEAQYGHSTTGDPEFPKEQWPTPESCPQCRASNSLGTWVEDRVWEHLQRVFGVGSAPGADGVKSGTQLQLGQSSRIRTSIFYSLLPVLGVAAAALLLFLVVRGNMVLGRRGRGSGVVWSSAAK</sequence>
<dbReference type="PROSITE" id="PS51324">
    <property type="entry name" value="ERV_ALR"/>
    <property type="match status" value="1"/>
</dbReference>
<keyword evidence="5 8" id="KW-0560">Oxidoreductase</keyword>
<dbReference type="GO" id="GO:0005615">
    <property type="term" value="C:extracellular space"/>
    <property type="evidence" value="ECO:0007669"/>
    <property type="project" value="TreeGrafter"/>
</dbReference>
<evidence type="ECO:0000256" key="6">
    <source>
        <dbReference type="ARBA" id="ARBA00023157"/>
    </source>
</evidence>
<evidence type="ECO:0000256" key="2">
    <source>
        <dbReference type="ARBA" id="ARBA00022630"/>
    </source>
</evidence>
<gene>
    <name evidence="12" type="ORF">Vretifemale_9983</name>
    <name evidence="13" type="ORF">Vretimale_9193</name>
</gene>
<feature type="chain" id="PRO_5035391132" description="Sulfhydryl oxidase" evidence="9">
    <location>
        <begin position="34"/>
        <end position="514"/>
    </location>
</feature>
<evidence type="ECO:0000256" key="7">
    <source>
        <dbReference type="ARBA" id="ARBA00023180"/>
    </source>
</evidence>
<feature type="domain" description="ERV/ALR sulfhydryl oxidase" evidence="10">
    <location>
        <begin position="300"/>
        <end position="411"/>
    </location>
</feature>
<dbReference type="GO" id="GO:0000139">
    <property type="term" value="C:Golgi membrane"/>
    <property type="evidence" value="ECO:0007669"/>
    <property type="project" value="TreeGrafter"/>
</dbReference>
<dbReference type="PANTHER" id="PTHR22897:SF8">
    <property type="entry name" value="SULFHYDRYL OXIDASE"/>
    <property type="match status" value="1"/>
</dbReference>
<evidence type="ECO:0000256" key="3">
    <source>
        <dbReference type="ARBA" id="ARBA00022729"/>
    </source>
</evidence>
<dbReference type="InterPro" id="IPR036249">
    <property type="entry name" value="Thioredoxin-like_sf"/>
</dbReference>
<dbReference type="EC" id="1.8.3.2" evidence="8"/>
<evidence type="ECO:0000256" key="8">
    <source>
        <dbReference type="RuleBase" id="RU371123"/>
    </source>
</evidence>
<dbReference type="GO" id="GO:0003756">
    <property type="term" value="F:protein disulfide isomerase activity"/>
    <property type="evidence" value="ECO:0007669"/>
    <property type="project" value="TreeGrafter"/>
</dbReference>
<dbReference type="PROSITE" id="PS51352">
    <property type="entry name" value="THIOREDOXIN_2"/>
    <property type="match status" value="1"/>
</dbReference>
<feature type="signal peptide" evidence="9">
    <location>
        <begin position="1"/>
        <end position="33"/>
    </location>
</feature>
<dbReference type="SUPFAM" id="SSF69000">
    <property type="entry name" value="FAD-dependent thiol oxidase"/>
    <property type="match status" value="1"/>
</dbReference>
<evidence type="ECO:0000256" key="9">
    <source>
        <dbReference type="SAM" id="SignalP"/>
    </source>
</evidence>
<dbReference type="InterPro" id="IPR013766">
    <property type="entry name" value="Thioredoxin_domain"/>
</dbReference>
<evidence type="ECO:0000259" key="11">
    <source>
        <dbReference type="PROSITE" id="PS51352"/>
    </source>
</evidence>
<dbReference type="Proteomes" id="UP000722791">
    <property type="component" value="Unassembled WGS sequence"/>
</dbReference>
<dbReference type="Gene3D" id="1.20.120.310">
    <property type="entry name" value="ERV/ALR sulfhydryl oxidase domain"/>
    <property type="match status" value="1"/>
</dbReference>
<reference evidence="12" key="1">
    <citation type="journal article" date="2021" name="Proc. Natl. Acad. Sci. U.S.A.">
        <title>Three genomes in the algal genus Volvox reveal the fate of a haploid sex-determining region after a transition to homothallism.</title>
        <authorList>
            <person name="Yamamoto K."/>
            <person name="Hamaji T."/>
            <person name="Kawai-Toyooka H."/>
            <person name="Matsuzaki R."/>
            <person name="Takahashi F."/>
            <person name="Nishimura Y."/>
            <person name="Kawachi M."/>
            <person name="Noguchi H."/>
            <person name="Minakuchi Y."/>
            <person name="Umen J.G."/>
            <person name="Toyoda A."/>
            <person name="Nozaki H."/>
        </authorList>
    </citation>
    <scope>NUCLEOTIDE SEQUENCE</scope>
    <source>
        <strain evidence="13">NIES-3785</strain>
        <strain evidence="12">NIES-3786</strain>
    </source>
</reference>
<evidence type="ECO:0000256" key="5">
    <source>
        <dbReference type="ARBA" id="ARBA00023002"/>
    </source>
</evidence>
<keyword evidence="8" id="KW-0472">Membrane</keyword>
<dbReference type="CDD" id="cd02961">
    <property type="entry name" value="PDI_a_family"/>
    <property type="match status" value="1"/>
</dbReference>
<keyword evidence="3 9" id="KW-0732">Signal</keyword>
<dbReference type="Gene3D" id="3.40.30.10">
    <property type="entry name" value="Glutaredoxin"/>
    <property type="match status" value="1"/>
</dbReference>
<keyword evidence="8" id="KW-0812">Transmembrane</keyword>
<feature type="domain" description="Thioredoxin" evidence="11">
    <location>
        <begin position="15"/>
        <end position="162"/>
    </location>
</feature>
<comment type="cofactor">
    <cofactor evidence="1 8">
        <name>FAD</name>
        <dbReference type="ChEBI" id="CHEBI:57692"/>
    </cofactor>
</comment>
<protein>
    <recommendedName>
        <fullName evidence="8">Sulfhydryl oxidase</fullName>
        <ecNumber evidence="8">1.8.3.2</ecNumber>
    </recommendedName>
</protein>
<evidence type="ECO:0000313" key="12">
    <source>
        <dbReference type="EMBL" id="GIL80652.1"/>
    </source>
</evidence>